<dbReference type="GO" id="GO:0006412">
    <property type="term" value="P:translation"/>
    <property type="evidence" value="ECO:0007669"/>
    <property type="project" value="UniProtKB-UniRule"/>
</dbReference>
<dbReference type="NCBIfam" id="TIGR01009">
    <property type="entry name" value="rpsC_bact"/>
    <property type="match status" value="1"/>
</dbReference>
<dbReference type="SMART" id="SM00322">
    <property type="entry name" value="KH"/>
    <property type="match status" value="1"/>
</dbReference>
<dbReference type="InterPro" id="IPR004044">
    <property type="entry name" value="KH_dom_type_2"/>
</dbReference>
<evidence type="ECO:0000256" key="8">
    <source>
        <dbReference type="HAMAP-Rule" id="MF_01309"/>
    </source>
</evidence>
<evidence type="ECO:0000259" key="11">
    <source>
        <dbReference type="PROSITE" id="PS50823"/>
    </source>
</evidence>
<dbReference type="GO" id="GO:0019843">
    <property type="term" value="F:rRNA binding"/>
    <property type="evidence" value="ECO:0007669"/>
    <property type="project" value="UniProtKB-UniRule"/>
</dbReference>
<dbReference type="PROSITE" id="PS50084">
    <property type="entry name" value="KH_TYPE_1"/>
    <property type="match status" value="1"/>
</dbReference>
<gene>
    <name evidence="8 12" type="primary">rpsC</name>
    <name evidence="12" type="ORF">MUB46_21805</name>
</gene>
<keyword evidence="13" id="KW-1185">Reference proteome</keyword>
<name>A0AAW5R7Y9_9HYPH</name>
<evidence type="ECO:0000256" key="1">
    <source>
        <dbReference type="ARBA" id="ARBA00010761"/>
    </source>
</evidence>
<keyword evidence="2 8" id="KW-0699">rRNA-binding</keyword>
<dbReference type="InterPro" id="IPR005704">
    <property type="entry name" value="Ribosomal_uS3_bac-typ"/>
</dbReference>
<dbReference type="InterPro" id="IPR057258">
    <property type="entry name" value="Ribosomal_uS3"/>
</dbReference>
<comment type="similarity">
    <text evidence="1 8 9">Belongs to the universal ribosomal protein uS3 family.</text>
</comment>
<accession>A0AAW5R7Y9</accession>
<evidence type="ECO:0000256" key="5">
    <source>
        <dbReference type="ARBA" id="ARBA00023274"/>
    </source>
</evidence>
<dbReference type="AlphaFoldDB" id="A0AAW5R7Y9"/>
<comment type="function">
    <text evidence="6 8">Binds the lower part of the 30S subunit head. Binds mRNA in the 70S ribosome, positioning it for translation.</text>
</comment>
<dbReference type="FunFam" id="3.30.300.20:FF:000001">
    <property type="entry name" value="30S ribosomal protein S3"/>
    <property type="match status" value="1"/>
</dbReference>
<evidence type="ECO:0000313" key="12">
    <source>
        <dbReference type="EMBL" id="MCT8974510.1"/>
    </source>
</evidence>
<evidence type="ECO:0000256" key="10">
    <source>
        <dbReference type="SAM" id="MobiDB-lite"/>
    </source>
</evidence>
<dbReference type="PROSITE" id="PS00548">
    <property type="entry name" value="RIBOSOMAL_S3"/>
    <property type="match status" value="1"/>
</dbReference>
<feature type="region of interest" description="Disordered" evidence="10">
    <location>
        <begin position="214"/>
        <end position="240"/>
    </location>
</feature>
<organism evidence="12 13">
    <name type="scientific">Microbaculum marinisediminis</name>
    <dbReference type="NCBI Taxonomy" id="2931392"/>
    <lineage>
        <taxon>Bacteria</taxon>
        <taxon>Pseudomonadati</taxon>
        <taxon>Pseudomonadota</taxon>
        <taxon>Alphaproteobacteria</taxon>
        <taxon>Hyphomicrobiales</taxon>
        <taxon>Tepidamorphaceae</taxon>
        <taxon>Microbaculum</taxon>
    </lineage>
</organism>
<dbReference type="InterPro" id="IPR001351">
    <property type="entry name" value="Ribosomal_uS3_C"/>
</dbReference>
<proteinExistence type="inferred from homology"/>
<evidence type="ECO:0000256" key="4">
    <source>
        <dbReference type="ARBA" id="ARBA00022980"/>
    </source>
</evidence>
<reference evidence="12 13" key="1">
    <citation type="submission" date="2022-04" db="EMBL/GenBank/DDBJ databases">
        <authorList>
            <person name="Ye Y.-Q."/>
            <person name="Du Z.-J."/>
        </authorList>
    </citation>
    <scope>NUCLEOTIDE SEQUENCE [LARGE SCALE GENOMIC DNA]</scope>
    <source>
        <strain evidence="12 13">A6E488</strain>
    </source>
</reference>
<dbReference type="InterPro" id="IPR018280">
    <property type="entry name" value="Ribosomal_uS3_CS"/>
</dbReference>
<dbReference type="SUPFAM" id="SSF54821">
    <property type="entry name" value="Ribosomal protein S3 C-terminal domain"/>
    <property type="match status" value="1"/>
</dbReference>
<keyword evidence="4 8" id="KW-0689">Ribosomal protein</keyword>
<sequence>MGQKVNPIGLRLGINRTWDSRWFANPRDYGSLLHEDIKIREMLKKDLKQAAVAKIVIERPHKKCRVTIHTARPGIVIGKKGADIEKLRKKIGAMTDSEVHLNIVEVRKPEVDAMLVADSIAQQLERRVSFRRAMKRAVQSAMRLGADGIRINCGGRLGGAEIARMEWYREGRVPLHTLRADIDYGEATAITAYGTCGVKVWIFKGEILEHDPMASERRATEAAESGGGGRPSRREGRRSE</sequence>
<dbReference type="EMBL" id="JALIDZ010000012">
    <property type="protein sequence ID" value="MCT8974510.1"/>
    <property type="molecule type" value="Genomic_DNA"/>
</dbReference>
<dbReference type="InterPro" id="IPR036419">
    <property type="entry name" value="Ribosomal_S3_C_sf"/>
</dbReference>
<dbReference type="HAMAP" id="MF_01309_B">
    <property type="entry name" value="Ribosomal_uS3_B"/>
    <property type="match status" value="1"/>
</dbReference>
<feature type="domain" description="KH type-2" evidence="11">
    <location>
        <begin position="39"/>
        <end position="107"/>
    </location>
</feature>
<dbReference type="GO" id="GO:0022627">
    <property type="term" value="C:cytosolic small ribosomal subunit"/>
    <property type="evidence" value="ECO:0007669"/>
    <property type="project" value="TreeGrafter"/>
</dbReference>
<dbReference type="Proteomes" id="UP001320898">
    <property type="component" value="Unassembled WGS sequence"/>
</dbReference>
<dbReference type="GO" id="GO:0003729">
    <property type="term" value="F:mRNA binding"/>
    <property type="evidence" value="ECO:0007669"/>
    <property type="project" value="UniProtKB-UniRule"/>
</dbReference>
<dbReference type="Pfam" id="PF07650">
    <property type="entry name" value="KH_2"/>
    <property type="match status" value="1"/>
</dbReference>
<comment type="caution">
    <text evidence="12">The sequence shown here is derived from an EMBL/GenBank/DDBJ whole genome shotgun (WGS) entry which is preliminary data.</text>
</comment>
<dbReference type="RefSeq" id="WP_261618093.1">
    <property type="nucleotide sequence ID" value="NZ_JALIDZ010000012.1"/>
</dbReference>
<dbReference type="PROSITE" id="PS50823">
    <property type="entry name" value="KH_TYPE_2"/>
    <property type="match status" value="1"/>
</dbReference>
<keyword evidence="5 8" id="KW-0687">Ribonucleoprotein</keyword>
<dbReference type="InterPro" id="IPR004087">
    <property type="entry name" value="KH_dom"/>
</dbReference>
<dbReference type="Pfam" id="PF00189">
    <property type="entry name" value="Ribosomal_S3_C"/>
    <property type="match status" value="1"/>
</dbReference>
<dbReference type="Gene3D" id="3.30.1140.32">
    <property type="entry name" value="Ribosomal protein S3, C-terminal domain"/>
    <property type="match status" value="1"/>
</dbReference>
<comment type="subunit">
    <text evidence="8">Part of the 30S ribosomal subunit. Forms a tight complex with proteins S10 and S14.</text>
</comment>
<evidence type="ECO:0000256" key="7">
    <source>
        <dbReference type="ARBA" id="ARBA00035257"/>
    </source>
</evidence>
<dbReference type="CDD" id="cd02412">
    <property type="entry name" value="KH-II_30S_S3"/>
    <property type="match status" value="1"/>
</dbReference>
<dbReference type="InterPro" id="IPR015946">
    <property type="entry name" value="KH_dom-like_a/b"/>
</dbReference>
<dbReference type="InterPro" id="IPR009019">
    <property type="entry name" value="KH_sf_prok-type"/>
</dbReference>
<evidence type="ECO:0000256" key="9">
    <source>
        <dbReference type="RuleBase" id="RU003624"/>
    </source>
</evidence>
<evidence type="ECO:0000313" key="13">
    <source>
        <dbReference type="Proteomes" id="UP001320898"/>
    </source>
</evidence>
<dbReference type="Gene3D" id="3.30.300.20">
    <property type="match status" value="1"/>
</dbReference>
<keyword evidence="3 8" id="KW-0694">RNA-binding</keyword>
<dbReference type="GO" id="GO:0003735">
    <property type="term" value="F:structural constituent of ribosome"/>
    <property type="evidence" value="ECO:0007669"/>
    <property type="project" value="InterPro"/>
</dbReference>
<protein>
    <recommendedName>
        <fullName evidence="7 8">Small ribosomal subunit protein uS3</fullName>
    </recommendedName>
</protein>
<dbReference type="SUPFAM" id="SSF54814">
    <property type="entry name" value="Prokaryotic type KH domain (KH-domain type II)"/>
    <property type="match status" value="1"/>
</dbReference>
<evidence type="ECO:0000256" key="3">
    <source>
        <dbReference type="ARBA" id="ARBA00022884"/>
    </source>
</evidence>
<evidence type="ECO:0000256" key="2">
    <source>
        <dbReference type="ARBA" id="ARBA00022730"/>
    </source>
</evidence>
<evidence type="ECO:0000256" key="6">
    <source>
        <dbReference type="ARBA" id="ARBA00024998"/>
    </source>
</evidence>
<dbReference type="FunFam" id="3.30.1140.32:FF:000002">
    <property type="entry name" value="30S ribosomal protein S3"/>
    <property type="match status" value="1"/>
</dbReference>
<dbReference type="PANTHER" id="PTHR11760:SF19">
    <property type="entry name" value="SMALL RIBOSOMAL SUBUNIT PROTEIN US3C"/>
    <property type="match status" value="1"/>
</dbReference>
<dbReference type="PANTHER" id="PTHR11760">
    <property type="entry name" value="30S/40S RIBOSOMAL PROTEIN S3"/>
    <property type="match status" value="1"/>
</dbReference>